<keyword evidence="2" id="KW-1185">Reference proteome</keyword>
<dbReference type="EMBL" id="VIBQ01000013">
    <property type="protein sequence ID" value="KAB8346312.1"/>
    <property type="molecule type" value="Genomic_DNA"/>
</dbReference>
<dbReference type="AlphaFoldDB" id="A0A5N6KV81"/>
<evidence type="ECO:0000313" key="2">
    <source>
        <dbReference type="Proteomes" id="UP000327013"/>
    </source>
</evidence>
<gene>
    <name evidence="1" type="ORF">FH972_023356</name>
</gene>
<dbReference type="Proteomes" id="UP000327013">
    <property type="component" value="Unassembled WGS sequence"/>
</dbReference>
<comment type="caution">
    <text evidence="1">The sequence shown here is derived from an EMBL/GenBank/DDBJ whole genome shotgun (WGS) entry which is preliminary data.</text>
</comment>
<evidence type="ECO:0000313" key="1">
    <source>
        <dbReference type="EMBL" id="KAB8346312.1"/>
    </source>
</evidence>
<sequence length="65" mass="7162">MALQVCWVLGLHHDAEPRPCSWAMSKRALGVATNGWLQRPRQGGGAKHKFSRLGAVAREDGLLRL</sequence>
<accession>A0A5N6KV81</accession>
<proteinExistence type="predicted"/>
<name>A0A5N6KV81_9ROSI</name>
<reference evidence="1 2" key="1">
    <citation type="submission" date="2019-06" db="EMBL/GenBank/DDBJ databases">
        <title>A chromosomal-level reference genome of Carpinus fangiana (Coryloideae, Betulaceae).</title>
        <authorList>
            <person name="Yang X."/>
            <person name="Wang Z."/>
            <person name="Zhang L."/>
            <person name="Hao G."/>
            <person name="Liu J."/>
            <person name="Yang Y."/>
        </authorList>
    </citation>
    <scope>NUCLEOTIDE SEQUENCE [LARGE SCALE GENOMIC DNA]</scope>
    <source>
        <strain evidence="1">Cfa_2016G</strain>
        <tissue evidence="1">Leaf</tissue>
    </source>
</reference>
<organism evidence="1 2">
    <name type="scientific">Carpinus fangiana</name>
    <dbReference type="NCBI Taxonomy" id="176857"/>
    <lineage>
        <taxon>Eukaryota</taxon>
        <taxon>Viridiplantae</taxon>
        <taxon>Streptophyta</taxon>
        <taxon>Embryophyta</taxon>
        <taxon>Tracheophyta</taxon>
        <taxon>Spermatophyta</taxon>
        <taxon>Magnoliopsida</taxon>
        <taxon>eudicotyledons</taxon>
        <taxon>Gunneridae</taxon>
        <taxon>Pentapetalae</taxon>
        <taxon>rosids</taxon>
        <taxon>fabids</taxon>
        <taxon>Fagales</taxon>
        <taxon>Betulaceae</taxon>
        <taxon>Carpinus</taxon>
    </lineage>
</organism>
<protein>
    <submittedName>
        <fullName evidence="1">Uncharacterized protein</fullName>
    </submittedName>
</protein>